<dbReference type="Proteomes" id="UP000789375">
    <property type="component" value="Unassembled WGS sequence"/>
</dbReference>
<reference evidence="2" key="1">
    <citation type="submission" date="2021-06" db="EMBL/GenBank/DDBJ databases">
        <authorList>
            <person name="Kallberg Y."/>
            <person name="Tangrot J."/>
            <person name="Rosling A."/>
        </authorList>
    </citation>
    <scope>NUCLEOTIDE SEQUENCE</scope>
    <source>
        <strain evidence="2">87-6 pot B 2015</strain>
    </source>
</reference>
<gene>
    <name evidence="2" type="ORF">FMOSSE_LOCUS11682</name>
</gene>
<protein>
    <submittedName>
        <fullName evidence="2">2847_t:CDS:1</fullName>
    </submittedName>
</protein>
<keyword evidence="3" id="KW-1185">Reference proteome</keyword>
<evidence type="ECO:0000256" key="1">
    <source>
        <dbReference type="SAM" id="Coils"/>
    </source>
</evidence>
<accession>A0A9N9DW21</accession>
<comment type="caution">
    <text evidence="2">The sequence shown here is derived from an EMBL/GenBank/DDBJ whole genome shotgun (WGS) entry which is preliminary data.</text>
</comment>
<organism evidence="2 3">
    <name type="scientific">Funneliformis mosseae</name>
    <name type="common">Endomycorrhizal fungus</name>
    <name type="synonym">Glomus mosseae</name>
    <dbReference type="NCBI Taxonomy" id="27381"/>
    <lineage>
        <taxon>Eukaryota</taxon>
        <taxon>Fungi</taxon>
        <taxon>Fungi incertae sedis</taxon>
        <taxon>Mucoromycota</taxon>
        <taxon>Glomeromycotina</taxon>
        <taxon>Glomeromycetes</taxon>
        <taxon>Glomerales</taxon>
        <taxon>Glomeraceae</taxon>
        <taxon>Funneliformis</taxon>
    </lineage>
</organism>
<dbReference type="AlphaFoldDB" id="A0A9N9DW21"/>
<proteinExistence type="predicted"/>
<dbReference type="EMBL" id="CAJVPP010004793">
    <property type="protein sequence ID" value="CAG8655503.1"/>
    <property type="molecule type" value="Genomic_DNA"/>
</dbReference>
<sequence length="103" mass="11877">MTIEEVSQVLQKENKELDEIKAILKAFKEGKSKGKLLIELKRKLLNKDTKMKKRRKNGKRDYFIDKNVSETGNTVFSLCEATIMLTIIGSENNLINEYDALIK</sequence>
<feature type="coiled-coil region" evidence="1">
    <location>
        <begin position="3"/>
        <end position="30"/>
    </location>
</feature>
<evidence type="ECO:0000313" key="3">
    <source>
        <dbReference type="Proteomes" id="UP000789375"/>
    </source>
</evidence>
<name>A0A9N9DW21_FUNMO</name>
<evidence type="ECO:0000313" key="2">
    <source>
        <dbReference type="EMBL" id="CAG8655503.1"/>
    </source>
</evidence>
<keyword evidence="1" id="KW-0175">Coiled coil</keyword>